<evidence type="ECO:0000313" key="1">
    <source>
        <dbReference type="EMBL" id="GIY88927.1"/>
    </source>
</evidence>
<dbReference type="Proteomes" id="UP001054945">
    <property type="component" value="Unassembled WGS sequence"/>
</dbReference>
<sequence>MWSSQQIALEFCDPSLYNSLLVKSRWSEIAREQAHFPVHCDRTRKTFCGGSETLNFTYGKQTVRNGFQRGETLL</sequence>
<accession>A0AAV4X1A9</accession>
<organism evidence="1 2">
    <name type="scientific">Caerostris extrusa</name>
    <name type="common">Bark spider</name>
    <name type="synonym">Caerostris bankana</name>
    <dbReference type="NCBI Taxonomy" id="172846"/>
    <lineage>
        <taxon>Eukaryota</taxon>
        <taxon>Metazoa</taxon>
        <taxon>Ecdysozoa</taxon>
        <taxon>Arthropoda</taxon>
        <taxon>Chelicerata</taxon>
        <taxon>Arachnida</taxon>
        <taxon>Araneae</taxon>
        <taxon>Araneomorphae</taxon>
        <taxon>Entelegynae</taxon>
        <taxon>Araneoidea</taxon>
        <taxon>Araneidae</taxon>
        <taxon>Caerostris</taxon>
    </lineage>
</organism>
<reference evidence="1 2" key="1">
    <citation type="submission" date="2021-06" db="EMBL/GenBank/DDBJ databases">
        <title>Caerostris extrusa draft genome.</title>
        <authorList>
            <person name="Kono N."/>
            <person name="Arakawa K."/>
        </authorList>
    </citation>
    <scope>NUCLEOTIDE SEQUENCE [LARGE SCALE GENOMIC DNA]</scope>
</reference>
<dbReference type="AlphaFoldDB" id="A0AAV4X1A9"/>
<dbReference type="EMBL" id="BPLR01017125">
    <property type="protein sequence ID" value="GIY88927.1"/>
    <property type="molecule type" value="Genomic_DNA"/>
</dbReference>
<name>A0AAV4X1A9_CAEEX</name>
<evidence type="ECO:0000313" key="2">
    <source>
        <dbReference type="Proteomes" id="UP001054945"/>
    </source>
</evidence>
<proteinExistence type="predicted"/>
<protein>
    <submittedName>
        <fullName evidence="1">Uncharacterized protein</fullName>
    </submittedName>
</protein>
<comment type="caution">
    <text evidence="1">The sequence shown here is derived from an EMBL/GenBank/DDBJ whole genome shotgun (WGS) entry which is preliminary data.</text>
</comment>
<gene>
    <name evidence="1" type="ORF">CEXT_614191</name>
</gene>
<keyword evidence="2" id="KW-1185">Reference proteome</keyword>